<proteinExistence type="predicted"/>
<sequence>MKKEASFNRLGLTIVSMRNSASHSVMMEIEPNKPAGNGMVVGGLSSLSETLWPEKTNTEFVGDVSARLTLKDLTVMVSLSNGTTQKVLEGHTGYAVPGTLTASWDLQAREVNTS</sequence>
<gene>
    <name evidence="1" type="ORF">F3Y22_tig00110121pilonHSYRG00058</name>
</gene>
<reference evidence="1" key="1">
    <citation type="submission" date="2019-09" db="EMBL/GenBank/DDBJ databases">
        <title>Draft genome information of white flower Hibiscus syriacus.</title>
        <authorList>
            <person name="Kim Y.-M."/>
        </authorList>
    </citation>
    <scope>NUCLEOTIDE SEQUENCE [LARGE SCALE GENOMIC DNA]</scope>
    <source>
        <strain evidence="1">YM2019G1</strain>
    </source>
</reference>
<keyword evidence="2" id="KW-1185">Reference proteome</keyword>
<protein>
    <submittedName>
        <fullName evidence="1">Uncharacterized protein</fullName>
    </submittedName>
</protein>
<comment type="caution">
    <text evidence="1">The sequence shown here is derived from an EMBL/GenBank/DDBJ whole genome shotgun (WGS) entry which is preliminary data.</text>
</comment>
<name>A0A6A3BH25_HIBSY</name>
<dbReference type="AlphaFoldDB" id="A0A6A3BH25"/>
<evidence type="ECO:0000313" key="1">
    <source>
        <dbReference type="EMBL" id="KAE8716400.1"/>
    </source>
</evidence>
<organism evidence="1 2">
    <name type="scientific">Hibiscus syriacus</name>
    <name type="common">Rose of Sharon</name>
    <dbReference type="NCBI Taxonomy" id="106335"/>
    <lineage>
        <taxon>Eukaryota</taxon>
        <taxon>Viridiplantae</taxon>
        <taxon>Streptophyta</taxon>
        <taxon>Embryophyta</taxon>
        <taxon>Tracheophyta</taxon>
        <taxon>Spermatophyta</taxon>
        <taxon>Magnoliopsida</taxon>
        <taxon>eudicotyledons</taxon>
        <taxon>Gunneridae</taxon>
        <taxon>Pentapetalae</taxon>
        <taxon>rosids</taxon>
        <taxon>malvids</taxon>
        <taxon>Malvales</taxon>
        <taxon>Malvaceae</taxon>
        <taxon>Malvoideae</taxon>
        <taxon>Hibiscus</taxon>
    </lineage>
</organism>
<evidence type="ECO:0000313" key="2">
    <source>
        <dbReference type="Proteomes" id="UP000436088"/>
    </source>
</evidence>
<accession>A0A6A3BH25</accession>
<dbReference type="EMBL" id="VEPZ02000846">
    <property type="protein sequence ID" value="KAE8716400.1"/>
    <property type="molecule type" value="Genomic_DNA"/>
</dbReference>
<dbReference type="Proteomes" id="UP000436088">
    <property type="component" value="Unassembled WGS sequence"/>
</dbReference>